<name>A0A423PTQ7_9GAMM</name>
<sequence>MSSLRWIRAVNLYRVQHISQLRNIMPIRAGHDE</sequence>
<dbReference type="AlphaFoldDB" id="A0A423PTQ7"/>
<evidence type="ECO:0000313" key="1">
    <source>
        <dbReference type="EMBL" id="ROO28995.1"/>
    </source>
</evidence>
<reference evidence="1 2" key="1">
    <citation type="submission" date="2013-10" db="EMBL/GenBank/DDBJ databases">
        <title>Salinisphaera halophila YIM 95161 Genome Sequencing.</title>
        <authorList>
            <person name="Lai Q."/>
            <person name="Li C."/>
            <person name="Shao Z."/>
        </authorList>
    </citation>
    <scope>NUCLEOTIDE SEQUENCE [LARGE SCALE GENOMIC DNA]</scope>
    <source>
        <strain evidence="1 2">YIM 95161</strain>
    </source>
</reference>
<proteinExistence type="predicted"/>
<organism evidence="1 2">
    <name type="scientific">Salinisphaera orenii YIM 95161</name>
    <dbReference type="NCBI Taxonomy" id="1051139"/>
    <lineage>
        <taxon>Bacteria</taxon>
        <taxon>Pseudomonadati</taxon>
        <taxon>Pseudomonadota</taxon>
        <taxon>Gammaproteobacteria</taxon>
        <taxon>Salinisphaerales</taxon>
        <taxon>Salinisphaeraceae</taxon>
        <taxon>Salinisphaera</taxon>
    </lineage>
</organism>
<comment type="caution">
    <text evidence="1">The sequence shown here is derived from an EMBL/GenBank/DDBJ whole genome shotgun (WGS) entry which is preliminary data.</text>
</comment>
<dbReference type="EMBL" id="AYKF01000083">
    <property type="protein sequence ID" value="ROO28995.1"/>
    <property type="molecule type" value="Genomic_DNA"/>
</dbReference>
<dbReference type="Proteomes" id="UP000285123">
    <property type="component" value="Unassembled WGS sequence"/>
</dbReference>
<protein>
    <submittedName>
        <fullName evidence="1">Uncharacterized protein</fullName>
    </submittedName>
</protein>
<evidence type="ECO:0000313" key="2">
    <source>
        <dbReference type="Proteomes" id="UP000285123"/>
    </source>
</evidence>
<accession>A0A423PTQ7</accession>
<gene>
    <name evidence="1" type="ORF">SAHL_09640</name>
</gene>